<dbReference type="PROSITE" id="PS51762">
    <property type="entry name" value="GH16_2"/>
    <property type="match status" value="1"/>
</dbReference>
<dbReference type="EMBL" id="JAULSV010000006">
    <property type="protein sequence ID" value="KAK0640550.1"/>
    <property type="molecule type" value="Genomic_DNA"/>
</dbReference>
<dbReference type="SUPFAM" id="SSF49899">
    <property type="entry name" value="Concanavalin A-like lectins/glucanases"/>
    <property type="match status" value="1"/>
</dbReference>
<name>A0AA40CJD0_9PEZI</name>
<evidence type="ECO:0000259" key="1">
    <source>
        <dbReference type="PROSITE" id="PS51762"/>
    </source>
</evidence>
<dbReference type="GO" id="GO:0031505">
    <property type="term" value="P:fungal-type cell wall organization"/>
    <property type="evidence" value="ECO:0007669"/>
    <property type="project" value="TreeGrafter"/>
</dbReference>
<dbReference type="AlphaFoldDB" id="A0AA40CJD0"/>
<proteinExistence type="predicted"/>
<dbReference type="InterPro" id="IPR050546">
    <property type="entry name" value="Glycosyl_Hydrlase_16"/>
</dbReference>
<dbReference type="GO" id="GO:0009277">
    <property type="term" value="C:fungal-type cell wall"/>
    <property type="evidence" value="ECO:0007669"/>
    <property type="project" value="TreeGrafter"/>
</dbReference>
<comment type="caution">
    <text evidence="2">The sequence shown here is derived from an EMBL/GenBank/DDBJ whole genome shotgun (WGS) entry which is preliminary data.</text>
</comment>
<evidence type="ECO:0000313" key="2">
    <source>
        <dbReference type="EMBL" id="KAK0640550.1"/>
    </source>
</evidence>
<dbReference type="Gene3D" id="2.60.120.200">
    <property type="match status" value="1"/>
</dbReference>
<accession>A0AA40CJD0</accession>
<feature type="domain" description="GH16" evidence="1">
    <location>
        <begin position="1"/>
        <end position="122"/>
    </location>
</feature>
<dbReference type="PANTHER" id="PTHR10963:SF68">
    <property type="entry name" value="GLYCOSIDASE CRH1-RELATED"/>
    <property type="match status" value="1"/>
</dbReference>
<sequence>NNQMQTNYFSKGCTATYDRGAYHAIKNSTAEFHTYSVNWTPERLDWLVDGVVTRTLLAETVKTSSCGGFPQAPMKVDVGSWVAGKKDASPGTIEWAGGLADFSNGPLKTYIKSINVTDDAKGVKNAVQYRYTDMSGRAESIVVE</sequence>
<reference evidence="2" key="1">
    <citation type="submission" date="2023-06" db="EMBL/GenBank/DDBJ databases">
        <title>Genome-scale phylogeny and comparative genomics of the fungal order Sordariales.</title>
        <authorList>
            <consortium name="Lawrence Berkeley National Laboratory"/>
            <person name="Hensen N."/>
            <person name="Bonometti L."/>
            <person name="Westerberg I."/>
            <person name="Brannstrom I.O."/>
            <person name="Guillou S."/>
            <person name="Cros-Aarteil S."/>
            <person name="Calhoun S."/>
            <person name="Haridas S."/>
            <person name="Kuo A."/>
            <person name="Mondo S."/>
            <person name="Pangilinan J."/>
            <person name="Riley R."/>
            <person name="Labutti K."/>
            <person name="Andreopoulos B."/>
            <person name="Lipzen A."/>
            <person name="Chen C."/>
            <person name="Yanf M."/>
            <person name="Daum C."/>
            <person name="Ng V."/>
            <person name="Clum A."/>
            <person name="Steindorff A."/>
            <person name="Ohm R."/>
            <person name="Martin F."/>
            <person name="Silar P."/>
            <person name="Natvig D."/>
            <person name="Lalanne C."/>
            <person name="Gautier V."/>
            <person name="Ament-Velasquez S.L."/>
            <person name="Kruys A."/>
            <person name="Hutchinson M.I."/>
            <person name="Powell A.J."/>
            <person name="Barry K."/>
            <person name="Miller A.N."/>
            <person name="Grigoriev I.V."/>
            <person name="Debuchy R."/>
            <person name="Gladieux P."/>
            <person name="Thoren M.H."/>
            <person name="Johannesson H."/>
        </authorList>
    </citation>
    <scope>NUCLEOTIDE SEQUENCE</scope>
    <source>
        <strain evidence="2">SMH2532-1</strain>
    </source>
</reference>
<dbReference type="GO" id="GO:0004553">
    <property type="term" value="F:hydrolase activity, hydrolyzing O-glycosyl compounds"/>
    <property type="evidence" value="ECO:0007669"/>
    <property type="project" value="InterPro"/>
</dbReference>
<feature type="non-terminal residue" evidence="2">
    <location>
        <position position="1"/>
    </location>
</feature>
<dbReference type="InterPro" id="IPR013320">
    <property type="entry name" value="ConA-like_dom_sf"/>
</dbReference>
<evidence type="ECO:0000313" key="3">
    <source>
        <dbReference type="Proteomes" id="UP001174936"/>
    </source>
</evidence>
<protein>
    <submittedName>
        <fullName evidence="2">Concanavalin A-like lectin/glucanase domain-containing protein</fullName>
    </submittedName>
</protein>
<dbReference type="GO" id="GO:0005975">
    <property type="term" value="P:carbohydrate metabolic process"/>
    <property type="evidence" value="ECO:0007669"/>
    <property type="project" value="InterPro"/>
</dbReference>
<organism evidence="2 3">
    <name type="scientific">Cercophora newfieldiana</name>
    <dbReference type="NCBI Taxonomy" id="92897"/>
    <lineage>
        <taxon>Eukaryota</taxon>
        <taxon>Fungi</taxon>
        <taxon>Dikarya</taxon>
        <taxon>Ascomycota</taxon>
        <taxon>Pezizomycotina</taxon>
        <taxon>Sordariomycetes</taxon>
        <taxon>Sordariomycetidae</taxon>
        <taxon>Sordariales</taxon>
        <taxon>Lasiosphaeriaceae</taxon>
        <taxon>Cercophora</taxon>
    </lineage>
</organism>
<dbReference type="PANTHER" id="PTHR10963">
    <property type="entry name" value="GLYCOSYL HYDROLASE-RELATED"/>
    <property type="match status" value="1"/>
</dbReference>
<dbReference type="InterPro" id="IPR000757">
    <property type="entry name" value="Beta-glucanase-like"/>
</dbReference>
<gene>
    <name evidence="2" type="ORF">B0T16DRAFT_307146</name>
</gene>
<feature type="non-terminal residue" evidence="2">
    <location>
        <position position="144"/>
    </location>
</feature>
<dbReference type="Pfam" id="PF00722">
    <property type="entry name" value="Glyco_hydro_16"/>
    <property type="match status" value="1"/>
</dbReference>
<dbReference type="GO" id="GO:0016757">
    <property type="term" value="F:glycosyltransferase activity"/>
    <property type="evidence" value="ECO:0007669"/>
    <property type="project" value="TreeGrafter"/>
</dbReference>
<keyword evidence="3" id="KW-1185">Reference proteome</keyword>
<dbReference type="Proteomes" id="UP001174936">
    <property type="component" value="Unassembled WGS sequence"/>
</dbReference>